<evidence type="ECO:0000256" key="2">
    <source>
        <dbReference type="ARBA" id="ARBA00005466"/>
    </source>
</evidence>
<evidence type="ECO:0000259" key="6">
    <source>
        <dbReference type="PROSITE" id="PS51387"/>
    </source>
</evidence>
<dbReference type="Pfam" id="PF01565">
    <property type="entry name" value="FAD_binding_4"/>
    <property type="match status" value="1"/>
</dbReference>
<keyword evidence="5" id="KW-0560">Oxidoreductase</keyword>
<organism evidence="7 8">
    <name type="scientific">Seiridium cardinale</name>
    <dbReference type="NCBI Taxonomy" id="138064"/>
    <lineage>
        <taxon>Eukaryota</taxon>
        <taxon>Fungi</taxon>
        <taxon>Dikarya</taxon>
        <taxon>Ascomycota</taxon>
        <taxon>Pezizomycotina</taxon>
        <taxon>Sordariomycetes</taxon>
        <taxon>Xylariomycetidae</taxon>
        <taxon>Amphisphaeriales</taxon>
        <taxon>Sporocadaceae</taxon>
        <taxon>Seiridium</taxon>
    </lineage>
</organism>
<gene>
    <name evidence="7" type="ORF">SCAR479_10915</name>
</gene>
<dbReference type="EMBL" id="JARVKM010000062">
    <property type="protein sequence ID" value="KAK9772377.1"/>
    <property type="molecule type" value="Genomic_DNA"/>
</dbReference>
<evidence type="ECO:0000256" key="3">
    <source>
        <dbReference type="ARBA" id="ARBA00022630"/>
    </source>
</evidence>
<evidence type="ECO:0000256" key="4">
    <source>
        <dbReference type="ARBA" id="ARBA00022827"/>
    </source>
</evidence>
<keyword evidence="8" id="KW-1185">Reference proteome</keyword>
<dbReference type="Gene3D" id="3.30.465.10">
    <property type="match status" value="1"/>
</dbReference>
<dbReference type="InterPro" id="IPR036318">
    <property type="entry name" value="FAD-bd_PCMH-like_sf"/>
</dbReference>
<sequence>MAKAIDSLIKGFKDSGIPVLEPKEPTYRDYEKAVVTSNLLFRFTRPPCVLKPESTEHVQKIVEQARSAKIPITIRCGGHSYAGHSTAIEKETVLVDLRSMNTVQLDMKSQIVTVGAGCQWGEVYRHLIEGEYDGWVVNGGRCPYVGVGGYILGGGLAPFGRSFGMGSDTLLEATIVTADGKIVVVGEQDPKGSDKGRLFWALRGAGSGNFGIVTQMKLRVLRLSTRAGGKVMGGRFNWAFGEIKKKADGTPKMDEQKAKDEQEATAQLLDTMNAFYRTEWPERLTMDSMWVCNLRQNVPDVVSFNVYFDGSQKEFEKLIDDNIKTDEVGKQLKRRILPEPSTRFLYETLEAQWYDESKKFFAEDKTYRIFTSFCFNREQITNNVDKINAMCKERMTAFRNKFTGDNVQMDITWIHAGGQTGKNMGPTESAFYWRDTVYHCYVEVLWKDKWMEKAMRRFMWKLKKQFRPYSIQGEAAFINFPDRNLDRDEYERAYFGENRHELRKIKEIWDKDNYFKWQQQVKLPKDVTEKGDDVDGINDEEDTDGIANKQWKPYVWKHHESEDASADLEALWDLET</sequence>
<dbReference type="PANTHER" id="PTHR42973:SF39">
    <property type="entry name" value="FAD-BINDING PCMH-TYPE DOMAIN-CONTAINING PROTEIN"/>
    <property type="match status" value="1"/>
</dbReference>
<proteinExistence type="inferred from homology"/>
<comment type="cofactor">
    <cofactor evidence="1">
        <name>FAD</name>
        <dbReference type="ChEBI" id="CHEBI:57692"/>
    </cofactor>
</comment>
<dbReference type="Gene3D" id="3.40.462.20">
    <property type="match status" value="1"/>
</dbReference>
<name>A0ABR2XF48_9PEZI</name>
<feature type="domain" description="FAD-binding PCMH-type" evidence="6">
    <location>
        <begin position="42"/>
        <end position="223"/>
    </location>
</feature>
<keyword evidence="4" id="KW-0274">FAD</keyword>
<dbReference type="InterPro" id="IPR006094">
    <property type="entry name" value="Oxid_FAD_bind_N"/>
</dbReference>
<evidence type="ECO:0000256" key="5">
    <source>
        <dbReference type="ARBA" id="ARBA00023002"/>
    </source>
</evidence>
<dbReference type="InterPro" id="IPR016169">
    <property type="entry name" value="FAD-bd_PCMH_sub2"/>
</dbReference>
<keyword evidence="3" id="KW-0285">Flavoprotein</keyword>
<dbReference type="SUPFAM" id="SSF56176">
    <property type="entry name" value="FAD-binding/transporter-associated domain-like"/>
    <property type="match status" value="1"/>
</dbReference>
<comment type="caution">
    <text evidence="7">The sequence shown here is derived from an EMBL/GenBank/DDBJ whole genome shotgun (WGS) entry which is preliminary data.</text>
</comment>
<reference evidence="7 8" key="1">
    <citation type="submission" date="2024-02" db="EMBL/GenBank/DDBJ databases">
        <title>First draft genome assembly of two strains of Seiridium cardinale.</title>
        <authorList>
            <person name="Emiliani G."/>
            <person name="Scali E."/>
        </authorList>
    </citation>
    <scope>NUCLEOTIDE SEQUENCE [LARGE SCALE GENOMIC DNA]</scope>
    <source>
        <strain evidence="7 8">BM-138-000479</strain>
    </source>
</reference>
<dbReference type="PANTHER" id="PTHR42973">
    <property type="entry name" value="BINDING OXIDOREDUCTASE, PUTATIVE (AFU_ORTHOLOGUE AFUA_1G17690)-RELATED"/>
    <property type="match status" value="1"/>
</dbReference>
<protein>
    <recommendedName>
        <fullName evidence="6">FAD-binding PCMH-type domain-containing protein</fullName>
    </recommendedName>
</protein>
<evidence type="ECO:0000313" key="8">
    <source>
        <dbReference type="Proteomes" id="UP001465668"/>
    </source>
</evidence>
<dbReference type="InterPro" id="IPR050416">
    <property type="entry name" value="FAD-linked_Oxidoreductase"/>
</dbReference>
<dbReference type="InterPro" id="IPR012951">
    <property type="entry name" value="BBE"/>
</dbReference>
<evidence type="ECO:0000313" key="7">
    <source>
        <dbReference type="EMBL" id="KAK9772377.1"/>
    </source>
</evidence>
<dbReference type="Pfam" id="PF08031">
    <property type="entry name" value="BBE"/>
    <property type="match status" value="1"/>
</dbReference>
<dbReference type="InterPro" id="IPR016166">
    <property type="entry name" value="FAD-bd_PCMH"/>
</dbReference>
<dbReference type="PROSITE" id="PS51387">
    <property type="entry name" value="FAD_PCMH"/>
    <property type="match status" value="1"/>
</dbReference>
<dbReference type="Proteomes" id="UP001465668">
    <property type="component" value="Unassembled WGS sequence"/>
</dbReference>
<comment type="similarity">
    <text evidence="2">Belongs to the oxygen-dependent FAD-linked oxidoreductase family.</text>
</comment>
<evidence type="ECO:0000256" key="1">
    <source>
        <dbReference type="ARBA" id="ARBA00001974"/>
    </source>
</evidence>
<accession>A0ABR2XF48</accession>